<protein>
    <submittedName>
        <fullName evidence="1">Uncharacterized protein</fullName>
    </submittedName>
</protein>
<sequence length="162" mass="18786">MKVNNIAFMLIMFCAACVHPGNEDLNKMLRTKAQQYLKTQLTDSSFYHPVSFSSPDSIMYSYLNDVVYLQYDDSVSEVEATRFREMGENFALYKQREKTGYYNSRLAYFKGKRDSVANTIEPDFAGYNLEHQFKTVSSTGDSVIRKYIFCFDKNGNLFNVIK</sequence>
<name>A0A367GLD8_9SPHI</name>
<keyword evidence="2" id="KW-1185">Reference proteome</keyword>
<proteinExistence type="predicted"/>
<dbReference type="OrthoDB" id="799204at2"/>
<evidence type="ECO:0000313" key="1">
    <source>
        <dbReference type="EMBL" id="RCH54284.1"/>
    </source>
</evidence>
<dbReference type="RefSeq" id="WP_114005795.1">
    <property type="nucleotide sequence ID" value="NZ_QGDC01000007.1"/>
</dbReference>
<dbReference type="EMBL" id="QGDC01000007">
    <property type="protein sequence ID" value="RCH54284.1"/>
    <property type="molecule type" value="Genomic_DNA"/>
</dbReference>
<evidence type="ECO:0000313" key="2">
    <source>
        <dbReference type="Proteomes" id="UP000253209"/>
    </source>
</evidence>
<gene>
    <name evidence="1" type="ORF">DJ568_13390</name>
</gene>
<accession>A0A367GLD8</accession>
<reference evidence="1 2" key="1">
    <citation type="submission" date="2018-05" db="EMBL/GenBank/DDBJ databases">
        <title>Mucilaginibacter hurinus sp. nov., isolated from briquette warehouse soil.</title>
        <authorList>
            <person name="Choi L."/>
        </authorList>
    </citation>
    <scope>NUCLEOTIDE SEQUENCE [LARGE SCALE GENOMIC DNA]</scope>
    <source>
        <strain evidence="1 2">ZR32</strain>
    </source>
</reference>
<comment type="caution">
    <text evidence="1">The sequence shown here is derived from an EMBL/GenBank/DDBJ whole genome shotgun (WGS) entry which is preliminary data.</text>
</comment>
<dbReference type="Proteomes" id="UP000253209">
    <property type="component" value="Unassembled WGS sequence"/>
</dbReference>
<organism evidence="1 2">
    <name type="scientific">Mucilaginibacter hurinus</name>
    <dbReference type="NCBI Taxonomy" id="2201324"/>
    <lineage>
        <taxon>Bacteria</taxon>
        <taxon>Pseudomonadati</taxon>
        <taxon>Bacteroidota</taxon>
        <taxon>Sphingobacteriia</taxon>
        <taxon>Sphingobacteriales</taxon>
        <taxon>Sphingobacteriaceae</taxon>
        <taxon>Mucilaginibacter</taxon>
    </lineage>
</organism>
<dbReference type="AlphaFoldDB" id="A0A367GLD8"/>